<evidence type="ECO:0000313" key="3">
    <source>
        <dbReference type="Proteomes" id="UP000636709"/>
    </source>
</evidence>
<feature type="compositionally biased region" description="Basic and acidic residues" evidence="1">
    <location>
        <begin position="344"/>
        <end position="354"/>
    </location>
</feature>
<feature type="compositionally biased region" description="Low complexity" evidence="1">
    <location>
        <begin position="513"/>
        <end position="522"/>
    </location>
</feature>
<gene>
    <name evidence="2" type="ORF">HU200_056600</name>
</gene>
<evidence type="ECO:0000313" key="2">
    <source>
        <dbReference type="EMBL" id="KAF8661986.1"/>
    </source>
</evidence>
<dbReference type="EMBL" id="JACEFO010002390">
    <property type="protein sequence ID" value="KAF8661986.1"/>
    <property type="molecule type" value="Genomic_DNA"/>
</dbReference>
<feature type="compositionally biased region" description="Polar residues" evidence="1">
    <location>
        <begin position="141"/>
        <end position="151"/>
    </location>
</feature>
<keyword evidence="3" id="KW-1185">Reference proteome</keyword>
<name>A0A835AIT6_9POAL</name>
<feature type="compositionally biased region" description="Basic and acidic residues" evidence="1">
    <location>
        <begin position="236"/>
        <end position="255"/>
    </location>
</feature>
<feature type="region of interest" description="Disordered" evidence="1">
    <location>
        <begin position="47"/>
        <end position="162"/>
    </location>
</feature>
<feature type="compositionally biased region" description="Basic and acidic residues" evidence="1">
    <location>
        <begin position="153"/>
        <end position="162"/>
    </location>
</feature>
<sequence length="642" mass="69402">MKEEPKGHGCGKSQIPEGSRLVVMMGNTQARPWALIYALIGGGQPNMVGGPSGGGHGSTDEVELSPHPTDTQTLDRSGGSTTTTFAVPGQSHLLRRASSSSPNVAAREQISLNEPAMASTEPSNTSTHDAGFTVQGRADPTATTVSPCHTSSQHRDTTKRTKQEQWFSLRVLTRALVISVIVSVVAEQVAPPILSTSGRFVVLLATVSTKSQQTPSFFPSLVPVAAEQRLDELHLPEPAAPERRCPRRSPPPERRLGHRRTWPAHLRPYLPVLLLGLKEAGFSPSLSRTACAASAPPPGFNPRGKLGKWMRGVSLMLLRLSPSSGTSPPASRASVKPARRRLTRERGREREEGQGKGGVVACNSQGGRQTWGPRGGTFLGSMRLSWMARRRFGLVDDEALMQRNHAAAGRKSMNRKVVPPSPLVVEGAQEWKLLLYTPLLKDQLSLVLDLSHPSFECRHHLCTHAQSYHPPDFSRTGHGITNEDDLFWCKCMPHAYNPIPVVRSVSPSWPTKPTATTTCFTPSPSPLSPLARHTPSSQSSPRRRSVGLTRSNVSMSVANKFVLCLPSDDGHGVAIFGDGPLFLLPPGFPDIMAMLARTTPLHHRVTLVPHQRPPGEMAPHSTTQGSPRPHWSGRAVLDGASG</sequence>
<evidence type="ECO:0000256" key="1">
    <source>
        <dbReference type="SAM" id="MobiDB-lite"/>
    </source>
</evidence>
<feature type="region of interest" description="Disordered" evidence="1">
    <location>
        <begin position="611"/>
        <end position="642"/>
    </location>
</feature>
<organism evidence="2 3">
    <name type="scientific">Digitaria exilis</name>
    <dbReference type="NCBI Taxonomy" id="1010633"/>
    <lineage>
        <taxon>Eukaryota</taxon>
        <taxon>Viridiplantae</taxon>
        <taxon>Streptophyta</taxon>
        <taxon>Embryophyta</taxon>
        <taxon>Tracheophyta</taxon>
        <taxon>Spermatophyta</taxon>
        <taxon>Magnoliopsida</taxon>
        <taxon>Liliopsida</taxon>
        <taxon>Poales</taxon>
        <taxon>Poaceae</taxon>
        <taxon>PACMAD clade</taxon>
        <taxon>Panicoideae</taxon>
        <taxon>Panicodae</taxon>
        <taxon>Paniceae</taxon>
        <taxon>Anthephorinae</taxon>
        <taxon>Digitaria</taxon>
    </lineage>
</organism>
<accession>A0A835AIT6</accession>
<reference evidence="2" key="1">
    <citation type="submission" date="2020-07" db="EMBL/GenBank/DDBJ databases">
        <title>Genome sequence and genetic diversity analysis of an under-domesticated orphan crop, white fonio (Digitaria exilis).</title>
        <authorList>
            <person name="Bennetzen J.L."/>
            <person name="Chen S."/>
            <person name="Ma X."/>
            <person name="Wang X."/>
            <person name="Yssel A.E.J."/>
            <person name="Chaluvadi S.R."/>
            <person name="Johnson M."/>
            <person name="Gangashetty P."/>
            <person name="Hamidou F."/>
            <person name="Sanogo M.D."/>
            <person name="Zwaenepoel A."/>
            <person name="Wallace J."/>
            <person name="Van De Peer Y."/>
            <person name="Van Deynze A."/>
        </authorList>
    </citation>
    <scope>NUCLEOTIDE SEQUENCE</scope>
    <source>
        <tissue evidence="2">Leaves</tissue>
    </source>
</reference>
<feature type="region of interest" description="Disordered" evidence="1">
    <location>
        <begin position="236"/>
        <end position="258"/>
    </location>
</feature>
<dbReference type="Proteomes" id="UP000636709">
    <property type="component" value="Unassembled WGS sequence"/>
</dbReference>
<protein>
    <submittedName>
        <fullName evidence="2">Uncharacterized protein</fullName>
    </submittedName>
</protein>
<comment type="caution">
    <text evidence="2">The sequence shown here is derived from an EMBL/GenBank/DDBJ whole genome shotgun (WGS) entry which is preliminary data.</text>
</comment>
<proteinExistence type="predicted"/>
<feature type="compositionally biased region" description="Polar residues" evidence="1">
    <location>
        <begin position="68"/>
        <end position="85"/>
    </location>
</feature>
<feature type="compositionally biased region" description="Gly residues" evidence="1">
    <location>
        <begin position="47"/>
        <end position="57"/>
    </location>
</feature>
<feature type="region of interest" description="Disordered" evidence="1">
    <location>
        <begin position="320"/>
        <end position="374"/>
    </location>
</feature>
<dbReference type="AlphaFoldDB" id="A0A835AIT6"/>
<feature type="region of interest" description="Disordered" evidence="1">
    <location>
        <begin position="513"/>
        <end position="550"/>
    </location>
</feature>